<name>A0A411HFC4_9GAMM</name>
<gene>
    <name evidence="2" type="ORF">ELE36_01620</name>
</gene>
<dbReference type="Proteomes" id="UP000291562">
    <property type="component" value="Chromosome"/>
</dbReference>
<feature type="transmembrane region" description="Helical" evidence="1">
    <location>
        <begin position="301"/>
        <end position="323"/>
    </location>
</feature>
<keyword evidence="1" id="KW-0812">Transmembrane</keyword>
<dbReference type="EMBL" id="CP035704">
    <property type="protein sequence ID" value="QBB69177.1"/>
    <property type="molecule type" value="Genomic_DNA"/>
</dbReference>
<dbReference type="RefSeq" id="WP_129831433.1">
    <property type="nucleotide sequence ID" value="NZ_CP035704.1"/>
</dbReference>
<feature type="transmembrane region" description="Helical" evidence="1">
    <location>
        <begin position="377"/>
        <end position="398"/>
    </location>
</feature>
<evidence type="ECO:0000313" key="3">
    <source>
        <dbReference type="Proteomes" id="UP000291562"/>
    </source>
</evidence>
<feature type="transmembrane region" description="Helical" evidence="1">
    <location>
        <begin position="338"/>
        <end position="356"/>
    </location>
</feature>
<feature type="transmembrane region" description="Helical" evidence="1">
    <location>
        <begin position="262"/>
        <end position="289"/>
    </location>
</feature>
<protein>
    <submittedName>
        <fullName evidence="2">DUF3667 domain-containing protein</fullName>
    </submittedName>
</protein>
<evidence type="ECO:0000313" key="2">
    <source>
        <dbReference type="EMBL" id="QBB69177.1"/>
    </source>
</evidence>
<reference evidence="2 3" key="1">
    <citation type="submission" date="2019-01" db="EMBL/GenBank/DDBJ databases">
        <title>Pseudolysobacter antarctica gen. nov., sp. nov., isolated from Fildes Peninsula, Antarctica.</title>
        <authorList>
            <person name="Wei Z."/>
            <person name="Peng F."/>
        </authorList>
    </citation>
    <scope>NUCLEOTIDE SEQUENCE [LARGE SCALE GENOMIC DNA]</scope>
    <source>
        <strain evidence="2 3">AQ6-296</strain>
    </source>
</reference>
<keyword evidence="1" id="KW-1133">Transmembrane helix</keyword>
<organism evidence="2 3">
    <name type="scientific">Pseudolysobacter antarcticus</name>
    <dbReference type="NCBI Taxonomy" id="2511995"/>
    <lineage>
        <taxon>Bacteria</taxon>
        <taxon>Pseudomonadati</taxon>
        <taxon>Pseudomonadota</taxon>
        <taxon>Gammaproteobacteria</taxon>
        <taxon>Lysobacterales</taxon>
        <taxon>Rhodanobacteraceae</taxon>
        <taxon>Pseudolysobacter</taxon>
    </lineage>
</organism>
<keyword evidence="1" id="KW-0472">Membrane</keyword>
<accession>A0A411HFC4</accession>
<dbReference type="KEGG" id="xbc:ELE36_01620"/>
<dbReference type="Pfam" id="PF12412">
    <property type="entry name" value="DUF3667"/>
    <property type="match status" value="1"/>
</dbReference>
<dbReference type="AlphaFoldDB" id="A0A411HFC4"/>
<keyword evidence="3" id="KW-1185">Reference proteome</keyword>
<dbReference type="InterPro" id="IPR022134">
    <property type="entry name" value="DUF3667"/>
</dbReference>
<feature type="transmembrane region" description="Helical" evidence="1">
    <location>
        <begin position="106"/>
        <end position="125"/>
    </location>
</feature>
<proteinExistence type="predicted"/>
<sequence>MNTTPTNESLELVPLLVAEAPVTPAPGAHCANCRTPLLGPYCYACGQPIKGLIRHLASIFHDLLDTIFNIDSRILHTFFPLYFRPGFLTTEYFAGRRVRYVTPFRLYFFLSVAAFFCIQATLNVSELGKQIKFDNNDGLSGAKTLTELEQRKNTALAGLQTAIEKSPGVAHKSLDKARTAVERSAQKRLEYLTAVEQAKTAGTAIPPDPADEVNIEFGGDKWDAQKNPIQIGWLPDRGNAYLNTLAAHMLENLKRAKHDPHILLAGIFNVLPQTLFVLMPLFAVFLKVFYIFKRRLYMEHLIVALHSHSFILLSLLLVTLVSLLREWTVTAAPWLDTLLSWVNIAVLIWLPLYLLIMQKRVYRQGWIMTVLKFSMIGFCYIFLISFSIVGALLAGLAFT</sequence>
<evidence type="ECO:0000256" key="1">
    <source>
        <dbReference type="SAM" id="Phobius"/>
    </source>
</evidence>
<dbReference type="OrthoDB" id="9111327at2"/>